<organism evidence="7 8">
    <name type="scientific">Cohnella boryungensis</name>
    <dbReference type="NCBI Taxonomy" id="768479"/>
    <lineage>
        <taxon>Bacteria</taxon>
        <taxon>Bacillati</taxon>
        <taxon>Bacillota</taxon>
        <taxon>Bacilli</taxon>
        <taxon>Bacillales</taxon>
        <taxon>Paenibacillaceae</taxon>
        <taxon>Cohnella</taxon>
    </lineage>
</organism>
<dbReference type="Proteomes" id="UP001595755">
    <property type="component" value="Unassembled WGS sequence"/>
</dbReference>
<gene>
    <name evidence="7" type="ORF">ACFO1S_16560</name>
</gene>
<dbReference type="InterPro" id="IPR009908">
    <property type="entry name" value="Methylamine_util_MauE"/>
</dbReference>
<evidence type="ECO:0000313" key="7">
    <source>
        <dbReference type="EMBL" id="MFC4305046.1"/>
    </source>
</evidence>
<proteinExistence type="predicted"/>
<evidence type="ECO:0000256" key="1">
    <source>
        <dbReference type="ARBA" id="ARBA00004141"/>
    </source>
</evidence>
<name>A0ABV8SCL6_9BACL</name>
<accession>A0ABV8SCL6</accession>
<feature type="transmembrane region" description="Helical" evidence="5">
    <location>
        <begin position="121"/>
        <end position="139"/>
    </location>
</feature>
<comment type="subcellular location">
    <subcellularLocation>
        <location evidence="1">Membrane</location>
        <topology evidence="1">Multi-pass membrane protein</topology>
    </subcellularLocation>
</comment>
<sequence>MFEPEKGLIALAFAVNLLVGYVFALSAATKWRNPDNFALHLSRFPWPLPRNGLHPLAYGVILFETLLAIAFAFNLGDGYRHGLAVVALCFFTAFLVLNRAALQTTGCACFGERSALNRYPIARNLTLLALVLLPLMLGVELNLTQSLIQSLIFVLSAAIGFALGGASQSFASLMPKEAGNLPVLYLSYRLNGVKEADELLAAASSRRMLIVLEAPDWMVEAKRDRWPSHRVVAATEPLPGGEPFLLRRNTKGRIQRYSEWAAYAARYIRE</sequence>
<keyword evidence="2 5" id="KW-0812">Transmembrane</keyword>
<dbReference type="RefSeq" id="WP_204603503.1">
    <property type="nucleotide sequence ID" value="NZ_JBHSED010000035.1"/>
</dbReference>
<dbReference type="Pfam" id="PF07291">
    <property type="entry name" value="MauE"/>
    <property type="match status" value="1"/>
</dbReference>
<evidence type="ECO:0000313" key="8">
    <source>
        <dbReference type="Proteomes" id="UP001595755"/>
    </source>
</evidence>
<evidence type="ECO:0000256" key="4">
    <source>
        <dbReference type="ARBA" id="ARBA00023136"/>
    </source>
</evidence>
<evidence type="ECO:0000256" key="2">
    <source>
        <dbReference type="ARBA" id="ARBA00022692"/>
    </source>
</evidence>
<evidence type="ECO:0000259" key="6">
    <source>
        <dbReference type="Pfam" id="PF07291"/>
    </source>
</evidence>
<reference evidence="8" key="1">
    <citation type="journal article" date="2019" name="Int. J. Syst. Evol. Microbiol.">
        <title>The Global Catalogue of Microorganisms (GCM) 10K type strain sequencing project: providing services to taxonomists for standard genome sequencing and annotation.</title>
        <authorList>
            <consortium name="The Broad Institute Genomics Platform"/>
            <consortium name="The Broad Institute Genome Sequencing Center for Infectious Disease"/>
            <person name="Wu L."/>
            <person name="Ma J."/>
        </authorList>
    </citation>
    <scope>NUCLEOTIDE SEQUENCE [LARGE SCALE GENOMIC DNA]</scope>
    <source>
        <strain evidence="8">CGMCC 4.1641</strain>
    </source>
</reference>
<feature type="transmembrane region" description="Helical" evidence="5">
    <location>
        <begin position="151"/>
        <end position="171"/>
    </location>
</feature>
<protein>
    <submittedName>
        <fullName evidence="7">MauE/DoxX family redox-associated membrane protein</fullName>
    </submittedName>
</protein>
<keyword evidence="4 5" id="KW-0472">Membrane</keyword>
<keyword evidence="3 5" id="KW-1133">Transmembrane helix</keyword>
<feature type="domain" description="Methylamine utilisation protein MauE" evidence="6">
    <location>
        <begin position="11"/>
        <end position="136"/>
    </location>
</feature>
<feature type="transmembrane region" description="Helical" evidence="5">
    <location>
        <begin position="56"/>
        <end position="75"/>
    </location>
</feature>
<evidence type="ECO:0000256" key="3">
    <source>
        <dbReference type="ARBA" id="ARBA00022989"/>
    </source>
</evidence>
<feature type="transmembrane region" description="Helical" evidence="5">
    <location>
        <begin position="82"/>
        <end position="101"/>
    </location>
</feature>
<evidence type="ECO:0000256" key="5">
    <source>
        <dbReference type="SAM" id="Phobius"/>
    </source>
</evidence>
<dbReference type="EMBL" id="JBHSED010000035">
    <property type="protein sequence ID" value="MFC4305046.1"/>
    <property type="molecule type" value="Genomic_DNA"/>
</dbReference>
<keyword evidence="8" id="KW-1185">Reference proteome</keyword>
<comment type="caution">
    <text evidence="7">The sequence shown here is derived from an EMBL/GenBank/DDBJ whole genome shotgun (WGS) entry which is preliminary data.</text>
</comment>